<keyword evidence="3" id="KW-1185">Reference proteome</keyword>
<dbReference type="Pfam" id="PF25056">
    <property type="entry name" value="DUF7793"/>
    <property type="match status" value="1"/>
</dbReference>
<dbReference type="EMBL" id="CP093326">
    <property type="protein sequence ID" value="UNK44980.1"/>
    <property type="molecule type" value="Genomic_DNA"/>
</dbReference>
<dbReference type="Gene3D" id="3.40.1680.10">
    <property type="entry name" value="yp_829618.1 domain like"/>
    <property type="match status" value="1"/>
</dbReference>
<feature type="domain" description="DUF7793" evidence="1">
    <location>
        <begin position="20"/>
        <end position="123"/>
    </location>
</feature>
<protein>
    <submittedName>
        <fullName evidence="2">STAS/SEC14 domain-containing protein</fullName>
    </submittedName>
</protein>
<dbReference type="Proteomes" id="UP000829069">
    <property type="component" value="Chromosome"/>
</dbReference>
<evidence type="ECO:0000313" key="3">
    <source>
        <dbReference type="Proteomes" id="UP000829069"/>
    </source>
</evidence>
<evidence type="ECO:0000313" key="2">
    <source>
        <dbReference type="EMBL" id="UNK44980.1"/>
    </source>
</evidence>
<dbReference type="RefSeq" id="WP_127511916.1">
    <property type="nucleotide sequence ID" value="NZ_CP093326.1"/>
</dbReference>
<reference evidence="2 3" key="1">
    <citation type="submission" date="2022-03" db="EMBL/GenBank/DDBJ databases">
        <title>Isotopic signatures of nitrous oxide derived from detoxification processes.</title>
        <authorList>
            <person name="Behrendt U."/>
            <person name="Buchen C."/>
            <person name="Well R."/>
            <person name="Ulrich A."/>
            <person name="Rohe L."/>
            <person name="Kolb S."/>
            <person name="Schloter M."/>
            <person name="Horn M.A."/>
            <person name="Augustin J."/>
        </authorList>
    </citation>
    <scope>NUCLEOTIDE SEQUENCE [LARGE SCALE GENOMIC DNA]</scope>
    <source>
        <strain evidence="2 3">S4-C24</strain>
    </source>
</reference>
<dbReference type="InterPro" id="IPR056695">
    <property type="entry name" value="DUF7793"/>
</dbReference>
<gene>
    <name evidence="2" type="ORF">MNQ99_13600</name>
</gene>
<accession>A0ABY3W4B5</accession>
<dbReference type="Gene3D" id="3.40.970.30">
    <property type="entry name" value="yp_829618.1 like domains"/>
    <property type="match status" value="1"/>
</dbReference>
<name>A0ABY3W4B5_9MICC</name>
<proteinExistence type="predicted"/>
<sequence length="128" mass="13526">MGRVVDAVHAAAADISRSGDGIISVDLPRGAAFTDEVAVSTSTRLQVLSGGKPCRVLMRLKGVASISRMARSMLGRQTNASAIALVGESPVDRVIANFVLGAEPSECPVRYFDSEPQALEWLERDNAA</sequence>
<organism evidence="2 3">
    <name type="scientific">Arthrobacter sulfonylureivorans</name>
    <dbReference type="NCBI Taxonomy" id="2486855"/>
    <lineage>
        <taxon>Bacteria</taxon>
        <taxon>Bacillati</taxon>
        <taxon>Actinomycetota</taxon>
        <taxon>Actinomycetes</taxon>
        <taxon>Micrococcales</taxon>
        <taxon>Micrococcaceae</taxon>
        <taxon>Arthrobacter</taxon>
    </lineage>
</organism>
<evidence type="ECO:0000259" key="1">
    <source>
        <dbReference type="Pfam" id="PF25056"/>
    </source>
</evidence>